<accession>A0A7R9GWM9</accession>
<proteinExistence type="predicted"/>
<evidence type="ECO:0000313" key="2">
    <source>
        <dbReference type="EMBL" id="CAD7398962.1"/>
    </source>
</evidence>
<gene>
    <name evidence="2" type="ORF">TCEB3V08_LOCUS4745</name>
</gene>
<keyword evidence="1" id="KW-0812">Transmembrane</keyword>
<keyword evidence="1" id="KW-0472">Membrane</keyword>
<sequence>MMSDDRRVVNHRHCRTALSLDFFLCHNMRQKKLYHSPSQPQLTRSDMSAKPESSRLAAGCVGRAPLPFEQVNVDERKLCARWRVHSKTGCVGRAPLPFEQVIVDERKLCARWRVHSKTSMDYICACDRCSWTIETVLLMACQVNVVHTLLLGLIGISLLCFSFYSVPLRLYIKEEVMINPSIKTHRKTSALEVLLDKKQLSISSMQADVVDYSDFVSKQEVIDYLKGSISSANDDTITFSTFGGYYKDTMMATKLLNSPIESRLMRLLRCSAVIHTSLQDVPEALNYSSSRDGHSVLLNIANNDTSLNLTEHHNSLKGVPTKALLSVKNLPDKLVKNITMIDVSEQGFLTSVVATSQSLHKVLTKSQEECVAPVSTQKTMFLPFIGYPKDQFMTLALTYVGYSVLI</sequence>
<reference evidence="2" key="1">
    <citation type="submission" date="2020-11" db="EMBL/GenBank/DDBJ databases">
        <authorList>
            <person name="Tran Van P."/>
        </authorList>
    </citation>
    <scope>NUCLEOTIDE SEQUENCE</scope>
</reference>
<name>A0A7R9GWM9_TIMCR</name>
<feature type="transmembrane region" description="Helical" evidence="1">
    <location>
        <begin position="149"/>
        <end position="172"/>
    </location>
</feature>
<keyword evidence="1" id="KW-1133">Transmembrane helix</keyword>
<dbReference type="EMBL" id="OC317769">
    <property type="protein sequence ID" value="CAD7398962.1"/>
    <property type="molecule type" value="Genomic_DNA"/>
</dbReference>
<protein>
    <submittedName>
        <fullName evidence="2">Uncharacterized protein</fullName>
    </submittedName>
</protein>
<organism evidence="2">
    <name type="scientific">Timema cristinae</name>
    <name type="common">Walking stick</name>
    <dbReference type="NCBI Taxonomy" id="61476"/>
    <lineage>
        <taxon>Eukaryota</taxon>
        <taxon>Metazoa</taxon>
        <taxon>Ecdysozoa</taxon>
        <taxon>Arthropoda</taxon>
        <taxon>Hexapoda</taxon>
        <taxon>Insecta</taxon>
        <taxon>Pterygota</taxon>
        <taxon>Neoptera</taxon>
        <taxon>Polyneoptera</taxon>
        <taxon>Phasmatodea</taxon>
        <taxon>Timematodea</taxon>
        <taxon>Timematoidea</taxon>
        <taxon>Timematidae</taxon>
        <taxon>Timema</taxon>
    </lineage>
</organism>
<dbReference type="AlphaFoldDB" id="A0A7R9GWM9"/>
<evidence type="ECO:0000256" key="1">
    <source>
        <dbReference type="SAM" id="Phobius"/>
    </source>
</evidence>